<evidence type="ECO:0000313" key="2">
    <source>
        <dbReference type="Proteomes" id="UP001152523"/>
    </source>
</evidence>
<comment type="caution">
    <text evidence="1">The sequence shown here is derived from an EMBL/GenBank/DDBJ whole genome shotgun (WGS) entry which is preliminary data.</text>
</comment>
<dbReference type="EMBL" id="CAMAPF010000935">
    <property type="protein sequence ID" value="CAH9125086.1"/>
    <property type="molecule type" value="Genomic_DNA"/>
</dbReference>
<accession>A0AAV0EPT3</accession>
<sequence length="292" mass="32845">MHVLCTCGWYFWRNYIFLEEKELGRDFAWRKVVCGFHENSSVSRWKIFHLCITLVMDFRDNTKPASVPPLGLIYSGYGGKSSAEDLAWADSCLCPDAELSQGGLNSFGNAFALLGIHGSKLKSSVEENVEFREAGERKFFLNKKGRNSQVSDEITSVDSLRNEQEGGNMIDYDQISETTDTFNTRFNLDNVFLPTYNENQMIFATVDPELDSIFPAFVEDQPADNIFKVWELDIPDEEDELIGQVKKAVAESALEPEASVSKRSVVWIESDAPSLDDLISGIDDLSLSRESS</sequence>
<gene>
    <name evidence="1" type="ORF">CEPIT_LOCUS26479</name>
</gene>
<dbReference type="PANTHER" id="PTHR36388">
    <property type="entry name" value="OS02G0469000 PROTEIN"/>
    <property type="match status" value="1"/>
</dbReference>
<name>A0AAV0EPT3_9ASTE</name>
<dbReference type="Proteomes" id="UP001152523">
    <property type="component" value="Unassembled WGS sequence"/>
</dbReference>
<keyword evidence="2" id="KW-1185">Reference proteome</keyword>
<protein>
    <submittedName>
        <fullName evidence="1">Uncharacterized protein</fullName>
    </submittedName>
</protein>
<proteinExistence type="predicted"/>
<dbReference type="AlphaFoldDB" id="A0AAV0EPT3"/>
<dbReference type="PANTHER" id="PTHR36388:SF1">
    <property type="entry name" value="OS02G0469000 PROTEIN"/>
    <property type="match status" value="1"/>
</dbReference>
<evidence type="ECO:0000313" key="1">
    <source>
        <dbReference type="EMBL" id="CAH9125086.1"/>
    </source>
</evidence>
<organism evidence="1 2">
    <name type="scientific">Cuscuta epithymum</name>
    <dbReference type="NCBI Taxonomy" id="186058"/>
    <lineage>
        <taxon>Eukaryota</taxon>
        <taxon>Viridiplantae</taxon>
        <taxon>Streptophyta</taxon>
        <taxon>Embryophyta</taxon>
        <taxon>Tracheophyta</taxon>
        <taxon>Spermatophyta</taxon>
        <taxon>Magnoliopsida</taxon>
        <taxon>eudicotyledons</taxon>
        <taxon>Gunneridae</taxon>
        <taxon>Pentapetalae</taxon>
        <taxon>asterids</taxon>
        <taxon>lamiids</taxon>
        <taxon>Solanales</taxon>
        <taxon>Convolvulaceae</taxon>
        <taxon>Cuscuteae</taxon>
        <taxon>Cuscuta</taxon>
        <taxon>Cuscuta subgen. Cuscuta</taxon>
    </lineage>
</organism>
<reference evidence="1" key="1">
    <citation type="submission" date="2022-07" db="EMBL/GenBank/DDBJ databases">
        <authorList>
            <person name="Macas J."/>
            <person name="Novak P."/>
            <person name="Neumann P."/>
        </authorList>
    </citation>
    <scope>NUCLEOTIDE SEQUENCE</scope>
</reference>